<proteinExistence type="predicted"/>
<sequence>MATDESIGDFIIIGLDFGTTYSGIAWTYSKDPQDINVVRNWNAEFSHCSENIKAPTQLFYSGDRDPFWGYSIPAENDALKWFKLLILDEEYISAHVGSSSHLQYARELLKTMKKDPIEVIACFLRKIWNHAIDSITSCIGPQLLKKSRFHVVVTHPAIWPPYAQQRMKQAAKASGILDPRPCGDTIVCFISEPEAAALATMRDLSKILTMEAEDTVIICDAGGGTVDLCSYVVKSTEPVVVQECVKGDGDLCGGIFLDEMFVNLIKRKTTPNLWAGFLNDNRRTWLVELPVSSSGSISDRRRRKILQLSSDDIFTVFDPIISKIEALVRRQNGAIQSKYGKPAKYIILVGGLGRNSFLFNRLQDKFKATVLQSPEDKPWTAICRGAVMRGITSHRLSASLGVEIGSRVARRSYGVLTDIPFRPDEHLESEKFWSNDSQMWRVPGYMQWFVYKGDNMLTEGLVRRKFGQLCSENTGRVHQIIFACSKYPPPNVRDGTVQQLCVIQWTRTINVGLLPTYTDSLGKVSHRLEYEVEMTCKDGTAEFTVYFEGQRVGANNVEV</sequence>
<dbReference type="Gene3D" id="3.30.420.40">
    <property type="match status" value="1"/>
</dbReference>
<name>A0A1B8B182_FUSPO</name>
<dbReference type="PANTHER" id="PTHR14187:SF5">
    <property type="entry name" value="HEAT SHOCK 70 KDA PROTEIN 12A"/>
    <property type="match status" value="1"/>
</dbReference>
<dbReference type="Proteomes" id="UP000091967">
    <property type="component" value="Unassembled WGS sequence"/>
</dbReference>
<accession>A0A1B8B182</accession>
<dbReference type="EMBL" id="LYXU01000001">
    <property type="protein sequence ID" value="OBS26475.1"/>
    <property type="molecule type" value="Genomic_DNA"/>
</dbReference>
<gene>
    <name evidence="1" type="ORF">FPOA_00418</name>
</gene>
<dbReference type="STRING" id="36050.A0A1B8B182"/>
<reference evidence="1 2" key="1">
    <citation type="submission" date="2016-06" db="EMBL/GenBank/DDBJ databases">
        <title>Living apart together: crosstalk between the core and supernumerary genomes in a fungal plant pathogen.</title>
        <authorList>
            <person name="Vanheule A."/>
            <person name="Audenaert K."/>
            <person name="Warris S."/>
            <person name="Van De Geest H."/>
            <person name="Schijlen E."/>
            <person name="Hofte M."/>
            <person name="De Saeger S."/>
            <person name="Haesaert G."/>
            <person name="Waalwijk C."/>
            <person name="Van Der Lee T."/>
        </authorList>
    </citation>
    <scope>NUCLEOTIDE SEQUENCE [LARGE SCALE GENOMIC DNA]</scope>
    <source>
        <strain evidence="1 2">2516</strain>
    </source>
</reference>
<dbReference type="SUPFAM" id="SSF53067">
    <property type="entry name" value="Actin-like ATPase domain"/>
    <property type="match status" value="2"/>
</dbReference>
<evidence type="ECO:0000313" key="1">
    <source>
        <dbReference type="EMBL" id="OBS26475.1"/>
    </source>
</evidence>
<dbReference type="AlphaFoldDB" id="A0A1B8B182"/>
<protein>
    <submittedName>
        <fullName evidence="1">Uncharacterized protein</fullName>
    </submittedName>
</protein>
<dbReference type="OMA" id="CKFHVVI"/>
<organism evidence="1 2">
    <name type="scientific">Fusarium poae</name>
    <dbReference type="NCBI Taxonomy" id="36050"/>
    <lineage>
        <taxon>Eukaryota</taxon>
        <taxon>Fungi</taxon>
        <taxon>Dikarya</taxon>
        <taxon>Ascomycota</taxon>
        <taxon>Pezizomycotina</taxon>
        <taxon>Sordariomycetes</taxon>
        <taxon>Hypocreomycetidae</taxon>
        <taxon>Hypocreales</taxon>
        <taxon>Nectriaceae</taxon>
        <taxon>Fusarium</taxon>
    </lineage>
</organism>
<dbReference type="InterPro" id="IPR043129">
    <property type="entry name" value="ATPase_NBD"/>
</dbReference>
<dbReference type="CDD" id="cd10170">
    <property type="entry name" value="ASKHA_NBD_HSP70"/>
    <property type="match status" value="1"/>
</dbReference>
<evidence type="ECO:0000313" key="2">
    <source>
        <dbReference type="Proteomes" id="UP000091967"/>
    </source>
</evidence>
<dbReference type="PANTHER" id="PTHR14187">
    <property type="entry name" value="ALPHA KINASE/ELONGATION FACTOR 2 KINASE"/>
    <property type="match status" value="1"/>
</dbReference>
<keyword evidence="2" id="KW-1185">Reference proteome</keyword>
<comment type="caution">
    <text evidence="1">The sequence shown here is derived from an EMBL/GenBank/DDBJ whole genome shotgun (WGS) entry which is preliminary data.</text>
</comment>